<evidence type="ECO:0000313" key="1">
    <source>
        <dbReference type="EMBL" id="KAJ9651581.1"/>
    </source>
</evidence>
<keyword evidence="2" id="KW-1185">Reference proteome</keyword>
<dbReference type="Proteomes" id="UP001172386">
    <property type="component" value="Unassembled WGS sequence"/>
</dbReference>
<name>A0ACC2ZV79_9EURO</name>
<keyword evidence="1" id="KW-0378">Hydrolase</keyword>
<protein>
    <submittedName>
        <fullName evidence="1">Ubiquitin-specific protease doa4</fullName>
        <ecNumber evidence="1">3.4.19.12</ecNumber>
    </submittedName>
</protein>
<gene>
    <name evidence="1" type="primary">DOA4</name>
    <name evidence="1" type="ORF">H2198_009136</name>
</gene>
<accession>A0ACC2ZV79</accession>
<reference evidence="1" key="1">
    <citation type="submission" date="2022-10" db="EMBL/GenBank/DDBJ databases">
        <title>Culturing micro-colonial fungi from biological soil crusts in the Mojave desert and describing Neophaeococcomyces mojavensis, and introducing the new genera and species Taxawa tesnikishii.</title>
        <authorList>
            <person name="Kurbessoian T."/>
            <person name="Stajich J.E."/>
        </authorList>
    </citation>
    <scope>NUCLEOTIDE SEQUENCE</scope>
    <source>
        <strain evidence="1">JES_112</strain>
    </source>
</reference>
<comment type="caution">
    <text evidence="1">The sequence shown here is derived from an EMBL/GenBank/DDBJ whole genome shotgun (WGS) entry which is preliminary data.</text>
</comment>
<evidence type="ECO:0000313" key="2">
    <source>
        <dbReference type="Proteomes" id="UP001172386"/>
    </source>
</evidence>
<organism evidence="1 2">
    <name type="scientific">Neophaeococcomyces mojaviensis</name>
    <dbReference type="NCBI Taxonomy" id="3383035"/>
    <lineage>
        <taxon>Eukaryota</taxon>
        <taxon>Fungi</taxon>
        <taxon>Dikarya</taxon>
        <taxon>Ascomycota</taxon>
        <taxon>Pezizomycotina</taxon>
        <taxon>Eurotiomycetes</taxon>
        <taxon>Chaetothyriomycetidae</taxon>
        <taxon>Chaetothyriales</taxon>
        <taxon>Chaetothyriales incertae sedis</taxon>
        <taxon>Neophaeococcomyces</taxon>
    </lineage>
</organism>
<dbReference type="EMBL" id="JAPDRQ010000247">
    <property type="protein sequence ID" value="KAJ9651581.1"/>
    <property type="molecule type" value="Genomic_DNA"/>
</dbReference>
<dbReference type="EC" id="3.4.19.12" evidence="1"/>
<sequence length="1060" mass="120302">MTTFVERAPYLDSNGGNRSSWQDARGPPPPAHANDRPFAHVKDIITAAQPTFDPSISLVDYLKQAEASLSTAKTSLSFGKVDIAFREYLKACEIVLNIIPRHKDFGFFEYNNHTWAQRNRNVRHVVNTMQTQMEGVRKMIEDNNTRHNTQQQSTTSGYQAVSVPADLRPDSQASVRSANSADLPDALRIPKARPASVSKPEHLRSGSASTASTANDLNMRFAALRMGGTATTPASQQLDMPDPTNYQMNGANGGQNLFGPRDMPSVSNAPIMSPNMAPPVSAMPKPPDPSYSKIQPARSSHDVHRPPTERKQTYYGQPIANMSNPQIQRHKDETQPYRPRTPNGVNLAIVSKSNSAEIPHQNMIEVETLSRYMDKYNVLLVDIRDRTLFDEGHIMATSILCIEPLSLKEGMSAEMLQDRLVVSPDNEQNLFARRNEFDIVVYYDQRTATNSYLMGAPSMTKAPHLRAFFDTLYHFNESLPLKDARPPALLRGGIDAWVDYLGSNSLATSRTAAMLGTTRQRLAATPARPAGRQRLASTNSRFEVRDRRLRNHKFLDEHEQQAWRQQAQQEEVSTNDYSLSDNEYIEDEPEPPSPFIPDYETFLRNFPPVEQQSMVAPPRRPPVPPKRHELPELPAIPSRPTPALPRPSYSGQSDLIQPSAPLARVTSSTRQPLYSTPSSIRSRKLPRTGLTNFGVTCYMNSTLQCLSATVPLANFFMDDNTYRRNVQKNWKGSSGIMPELFANVIRSLWKGDVDMIKPTTFRNFCGRMNREWVIDRQQDAKEFFDFLVDCLHEDLNIAWERTPLKPLTTEQELQRERYKITDAAPIEWQRYEHRDRSFMTSLFAGQHASRLRCLTCRGTSTTYEAFYSISIEIPRSGTGDIYRCLQSYFQEERLAPDERWKCPYCKTERDATKQIILTRLPQFLVIHFKRFSASRTESARKIHTPIEFPLYNLRMDPYILSAQQPTTNGNAETNGSISMPQPDPATLPPFSYDCYGVLRHLGGSGDAGHYISLVKDQGRGCWRRFDDERHYDFDPAQLGARDRLQNGEAYILFFQRGVPR</sequence>
<proteinExistence type="predicted"/>
<keyword evidence="1" id="KW-0645">Protease</keyword>